<comment type="subcellular location">
    <subcellularLocation>
        <location evidence="2">Mitochondrion inner membrane</location>
        <topology evidence="2">Multi-pass membrane protein</topology>
    </subcellularLocation>
</comment>
<dbReference type="PANTHER" id="PTHR15099:SF2">
    <property type="entry name" value="TRANSMEMBRANE PROTEIN 11, MITOCHONDRIAL"/>
    <property type="match status" value="1"/>
</dbReference>
<accession>A0ABM0GL77</accession>
<sequence>MAVRVSDLPSPSECAIIREVYDGENAQEHFEFQLEHALEAECGIIVIEPSKIGDETARWITVGNCLHKTAVITGVTCIVCPLMLPCSVSNYVSLPLGIISIGCASLYGVSWQFDPCCKYQVEYNTKKLSRLPLHTLTSTSPVVLVRRNDNYRKRLHNTISFLAATYCCFKLYRWWAQ</sequence>
<keyword evidence="9" id="KW-1185">Reference proteome</keyword>
<evidence type="ECO:0000256" key="2">
    <source>
        <dbReference type="ARBA" id="ARBA00004448"/>
    </source>
</evidence>
<evidence type="ECO:0000256" key="4">
    <source>
        <dbReference type="ARBA" id="ARBA00022692"/>
    </source>
</evidence>
<keyword evidence="6" id="KW-1133">Transmembrane helix</keyword>
<dbReference type="RefSeq" id="XP_002732363.1">
    <property type="nucleotide sequence ID" value="XM_002732317.2"/>
</dbReference>
<keyword evidence="7" id="KW-0496">Mitochondrion</keyword>
<gene>
    <name evidence="10" type="primary">LOC100371144</name>
</gene>
<evidence type="ECO:0000256" key="5">
    <source>
        <dbReference type="ARBA" id="ARBA00022792"/>
    </source>
</evidence>
<organism evidence="9 10">
    <name type="scientific">Saccoglossus kowalevskii</name>
    <name type="common">Acorn worm</name>
    <dbReference type="NCBI Taxonomy" id="10224"/>
    <lineage>
        <taxon>Eukaryota</taxon>
        <taxon>Metazoa</taxon>
        <taxon>Hemichordata</taxon>
        <taxon>Enteropneusta</taxon>
        <taxon>Harrimaniidae</taxon>
        <taxon>Saccoglossus</taxon>
    </lineage>
</organism>
<dbReference type="InterPro" id="IPR026120">
    <property type="entry name" value="TMEM11"/>
</dbReference>
<evidence type="ECO:0000256" key="8">
    <source>
        <dbReference type="ARBA" id="ARBA00023136"/>
    </source>
</evidence>
<evidence type="ECO:0000313" key="9">
    <source>
        <dbReference type="Proteomes" id="UP000694865"/>
    </source>
</evidence>
<dbReference type="GeneID" id="100371144"/>
<dbReference type="Pfam" id="PF14972">
    <property type="entry name" value="Mito_morph_reg"/>
    <property type="match status" value="1"/>
</dbReference>
<comment type="function">
    <text evidence="1">Plays a role in mitochondrial morphogenesis.</text>
</comment>
<keyword evidence="8" id="KW-0472">Membrane</keyword>
<evidence type="ECO:0000256" key="3">
    <source>
        <dbReference type="ARBA" id="ARBA00006060"/>
    </source>
</evidence>
<dbReference type="Proteomes" id="UP000694865">
    <property type="component" value="Unplaced"/>
</dbReference>
<reference evidence="10" key="1">
    <citation type="submission" date="2025-08" db="UniProtKB">
        <authorList>
            <consortium name="RefSeq"/>
        </authorList>
    </citation>
    <scope>IDENTIFICATION</scope>
    <source>
        <tissue evidence="10">Testes</tissue>
    </source>
</reference>
<proteinExistence type="inferred from homology"/>
<dbReference type="PANTHER" id="PTHR15099">
    <property type="entry name" value="PROTEIN PM1"/>
    <property type="match status" value="1"/>
</dbReference>
<protein>
    <submittedName>
        <fullName evidence="10">Transmembrane protein 11-A, mitochondrial-like</fullName>
    </submittedName>
</protein>
<comment type="similarity">
    <text evidence="3">Belongs to the TMEM11 family.</text>
</comment>
<keyword evidence="4" id="KW-0812">Transmembrane</keyword>
<evidence type="ECO:0000313" key="10">
    <source>
        <dbReference type="RefSeq" id="XP_002732363.1"/>
    </source>
</evidence>
<evidence type="ECO:0000256" key="1">
    <source>
        <dbReference type="ARBA" id="ARBA00002812"/>
    </source>
</evidence>
<keyword evidence="5" id="KW-0999">Mitochondrion inner membrane</keyword>
<evidence type="ECO:0000256" key="6">
    <source>
        <dbReference type="ARBA" id="ARBA00022989"/>
    </source>
</evidence>
<evidence type="ECO:0000256" key="7">
    <source>
        <dbReference type="ARBA" id="ARBA00023128"/>
    </source>
</evidence>
<name>A0ABM0GL77_SACKO</name>